<reference evidence="1 2" key="1">
    <citation type="submission" date="2017-02" db="EMBL/GenBank/DDBJ databases">
        <authorList>
            <person name="Peterson S.W."/>
        </authorList>
    </citation>
    <scope>NUCLEOTIDE SEQUENCE [LARGE SCALE GENOMIC DNA]</scope>
    <source>
        <strain evidence="1 2">DSM 25262</strain>
    </source>
</reference>
<organism evidence="1 2">
    <name type="scientific">Ohtaekwangia koreensis</name>
    <dbReference type="NCBI Taxonomy" id="688867"/>
    <lineage>
        <taxon>Bacteria</taxon>
        <taxon>Pseudomonadati</taxon>
        <taxon>Bacteroidota</taxon>
        <taxon>Cytophagia</taxon>
        <taxon>Cytophagales</taxon>
        <taxon>Fulvivirgaceae</taxon>
        <taxon>Ohtaekwangia</taxon>
    </lineage>
</organism>
<dbReference type="AlphaFoldDB" id="A0A1T5KTQ1"/>
<keyword evidence="2" id="KW-1185">Reference proteome</keyword>
<evidence type="ECO:0000313" key="2">
    <source>
        <dbReference type="Proteomes" id="UP000190961"/>
    </source>
</evidence>
<dbReference type="STRING" id="688867.SAMN05660236_2572"/>
<dbReference type="Proteomes" id="UP000190961">
    <property type="component" value="Unassembled WGS sequence"/>
</dbReference>
<protein>
    <recommendedName>
        <fullName evidence="3">SsrA-binding protein</fullName>
    </recommendedName>
</protein>
<gene>
    <name evidence="1" type="ORF">SAMN05660236_2572</name>
</gene>
<sequence>MLSKSIFKILAKLNKIIIPRYSKKDLNRLSKIDQALIAYRYWVTKNSLD</sequence>
<evidence type="ECO:0008006" key="3">
    <source>
        <dbReference type="Google" id="ProtNLM"/>
    </source>
</evidence>
<evidence type="ECO:0000313" key="1">
    <source>
        <dbReference type="EMBL" id="SKC66759.1"/>
    </source>
</evidence>
<name>A0A1T5KTQ1_9BACT</name>
<proteinExistence type="predicted"/>
<dbReference type="EMBL" id="FUZU01000001">
    <property type="protein sequence ID" value="SKC66759.1"/>
    <property type="molecule type" value="Genomic_DNA"/>
</dbReference>
<accession>A0A1T5KTQ1</accession>